<sequence length="68" mass="7582">MRSLLENVSPFPGKPHLKNFVPGDLAKPAKQIFQEQAMSDGVYDQETRLRTPSSGVEAGLLARERRQS</sequence>
<dbReference type="Proteomes" id="UP001152178">
    <property type="component" value="Unassembled WGS sequence"/>
</dbReference>
<evidence type="ECO:0000256" key="1">
    <source>
        <dbReference type="SAM" id="MobiDB-lite"/>
    </source>
</evidence>
<protein>
    <submittedName>
        <fullName evidence="2">Uncharacterized protein</fullName>
    </submittedName>
</protein>
<accession>A0ABT4R490</accession>
<proteinExistence type="predicted"/>
<organism evidence="2 3">
    <name type="scientific">Mesorhizobium qingshengii</name>
    <dbReference type="NCBI Taxonomy" id="1165689"/>
    <lineage>
        <taxon>Bacteria</taxon>
        <taxon>Pseudomonadati</taxon>
        <taxon>Pseudomonadota</taxon>
        <taxon>Alphaproteobacteria</taxon>
        <taxon>Hyphomicrobiales</taxon>
        <taxon>Phyllobacteriaceae</taxon>
        <taxon>Mesorhizobium</taxon>
    </lineage>
</organism>
<reference evidence="2" key="1">
    <citation type="submission" date="2022-11" db="EMBL/GenBank/DDBJ databases">
        <authorList>
            <person name="Coimbra C."/>
        </authorList>
    </citation>
    <scope>NUCLEOTIDE SEQUENCE</scope>
    <source>
        <strain evidence="2">Jales19</strain>
    </source>
</reference>
<evidence type="ECO:0000313" key="3">
    <source>
        <dbReference type="Proteomes" id="UP001152178"/>
    </source>
</evidence>
<dbReference type="EMBL" id="JAPFQA010000034">
    <property type="protein sequence ID" value="MCZ8548648.1"/>
    <property type="molecule type" value="Genomic_DNA"/>
</dbReference>
<comment type="caution">
    <text evidence="2">The sequence shown here is derived from an EMBL/GenBank/DDBJ whole genome shotgun (WGS) entry which is preliminary data.</text>
</comment>
<evidence type="ECO:0000313" key="2">
    <source>
        <dbReference type="EMBL" id="MCZ8548648.1"/>
    </source>
</evidence>
<keyword evidence="3" id="KW-1185">Reference proteome</keyword>
<dbReference type="RefSeq" id="WP_269908896.1">
    <property type="nucleotide sequence ID" value="NZ_JAPFQA010000034.1"/>
</dbReference>
<gene>
    <name evidence="2" type="ORF">OOJ09_31205</name>
</gene>
<feature type="region of interest" description="Disordered" evidence="1">
    <location>
        <begin position="47"/>
        <end position="68"/>
    </location>
</feature>
<name>A0ABT4R490_9HYPH</name>